<gene>
    <name evidence="1" type="ORF">HPBE_LOCUS2848</name>
</gene>
<dbReference type="EMBL" id="UZAH01005205">
    <property type="protein sequence ID" value="VDO28791.1"/>
    <property type="molecule type" value="Genomic_DNA"/>
</dbReference>
<accession>A0A183F9K5</accession>
<evidence type="ECO:0000313" key="2">
    <source>
        <dbReference type="Proteomes" id="UP000050761"/>
    </source>
</evidence>
<sequence length="105" mass="12074">MLVHIGELSKVLFYESLPMNQRQDQKTVKFKKISRTTTSWDIYTSLAGLWEHTVMDNIDEEYNRFVHHLSDCSKGAESLKTTTRRLSPETLELAKLSRAAINGES</sequence>
<proteinExistence type="predicted"/>
<keyword evidence="2" id="KW-1185">Reference proteome</keyword>
<accession>A0A3P7U3D3</accession>
<reference evidence="1 2" key="1">
    <citation type="submission" date="2018-11" db="EMBL/GenBank/DDBJ databases">
        <authorList>
            <consortium name="Pathogen Informatics"/>
        </authorList>
    </citation>
    <scope>NUCLEOTIDE SEQUENCE [LARGE SCALE GENOMIC DNA]</scope>
</reference>
<evidence type="ECO:0000313" key="3">
    <source>
        <dbReference type="WBParaSite" id="HPBE_0000284701-mRNA-1"/>
    </source>
</evidence>
<organism evidence="2 3">
    <name type="scientific">Heligmosomoides polygyrus</name>
    <name type="common">Parasitic roundworm</name>
    <dbReference type="NCBI Taxonomy" id="6339"/>
    <lineage>
        <taxon>Eukaryota</taxon>
        <taxon>Metazoa</taxon>
        <taxon>Ecdysozoa</taxon>
        <taxon>Nematoda</taxon>
        <taxon>Chromadorea</taxon>
        <taxon>Rhabditida</taxon>
        <taxon>Rhabditina</taxon>
        <taxon>Rhabditomorpha</taxon>
        <taxon>Strongyloidea</taxon>
        <taxon>Heligmosomidae</taxon>
        <taxon>Heligmosomoides</taxon>
    </lineage>
</organism>
<name>A0A183F9K5_HELPZ</name>
<protein>
    <submittedName>
        <fullName evidence="3">PRELI/MSF1 domain-containing protein</fullName>
    </submittedName>
</protein>
<dbReference type="OrthoDB" id="410104at2759"/>
<dbReference type="Proteomes" id="UP000050761">
    <property type="component" value="Unassembled WGS sequence"/>
</dbReference>
<dbReference type="AlphaFoldDB" id="A0A183F9K5"/>
<evidence type="ECO:0000313" key="1">
    <source>
        <dbReference type="EMBL" id="VDO28791.1"/>
    </source>
</evidence>
<dbReference type="WBParaSite" id="HPBE_0000284701-mRNA-1">
    <property type="protein sequence ID" value="HPBE_0000284701-mRNA-1"/>
    <property type="gene ID" value="HPBE_0000284701"/>
</dbReference>
<reference evidence="3" key="2">
    <citation type="submission" date="2019-09" db="UniProtKB">
        <authorList>
            <consortium name="WormBaseParasite"/>
        </authorList>
    </citation>
    <scope>IDENTIFICATION</scope>
</reference>